<keyword evidence="10 11" id="KW-0998">Cell outer membrane</keyword>
<accession>A0A1M4WPE0</accession>
<dbReference type="PANTHER" id="PTHR32552:SF81">
    <property type="entry name" value="TONB-DEPENDENT OUTER MEMBRANE RECEPTOR"/>
    <property type="match status" value="1"/>
</dbReference>
<keyword evidence="6" id="KW-0408">Iron</keyword>
<dbReference type="Proteomes" id="UP000184164">
    <property type="component" value="Unassembled WGS sequence"/>
</dbReference>
<dbReference type="OrthoDB" id="1109208at2"/>
<dbReference type="STRING" id="1484053.SAMN05444274_102510"/>
<dbReference type="GO" id="GO:0009279">
    <property type="term" value="C:cell outer membrane"/>
    <property type="evidence" value="ECO:0007669"/>
    <property type="project" value="UniProtKB-SubCell"/>
</dbReference>
<dbReference type="PANTHER" id="PTHR32552">
    <property type="entry name" value="FERRICHROME IRON RECEPTOR-RELATED"/>
    <property type="match status" value="1"/>
</dbReference>
<dbReference type="Gene3D" id="2.40.170.20">
    <property type="entry name" value="TonB-dependent receptor, beta-barrel domain"/>
    <property type="match status" value="1"/>
</dbReference>
<evidence type="ECO:0000256" key="1">
    <source>
        <dbReference type="ARBA" id="ARBA00004571"/>
    </source>
</evidence>
<dbReference type="Gene3D" id="2.60.40.1120">
    <property type="entry name" value="Carboxypeptidase-like, regulatory domain"/>
    <property type="match status" value="1"/>
</dbReference>
<evidence type="ECO:0000313" key="17">
    <source>
        <dbReference type="Proteomes" id="UP000184164"/>
    </source>
</evidence>
<keyword evidence="13" id="KW-0732">Signal</keyword>
<dbReference type="InterPro" id="IPR036942">
    <property type="entry name" value="Beta-barrel_TonB_sf"/>
</dbReference>
<keyword evidence="3 11" id="KW-1134">Transmembrane beta strand</keyword>
<comment type="subcellular location">
    <subcellularLocation>
        <location evidence="1 11">Cell outer membrane</location>
        <topology evidence="1 11">Multi-pass membrane protein</topology>
    </subcellularLocation>
</comment>
<comment type="similarity">
    <text evidence="11 12">Belongs to the TonB-dependent receptor family.</text>
</comment>
<evidence type="ECO:0000256" key="7">
    <source>
        <dbReference type="ARBA" id="ARBA00023065"/>
    </source>
</evidence>
<keyword evidence="17" id="KW-1185">Reference proteome</keyword>
<dbReference type="AlphaFoldDB" id="A0A1M4WPE0"/>
<feature type="domain" description="TonB-dependent receptor-like beta-barrel" evidence="14">
    <location>
        <begin position="323"/>
        <end position="798"/>
    </location>
</feature>
<dbReference type="SUPFAM" id="SSF56935">
    <property type="entry name" value="Porins"/>
    <property type="match status" value="1"/>
</dbReference>
<dbReference type="InterPro" id="IPR008969">
    <property type="entry name" value="CarboxyPept-like_regulatory"/>
</dbReference>
<dbReference type="InterPro" id="IPR000531">
    <property type="entry name" value="Beta-barrel_TonB"/>
</dbReference>
<feature type="domain" description="TonB-dependent receptor plug" evidence="15">
    <location>
        <begin position="120"/>
        <end position="225"/>
    </location>
</feature>
<evidence type="ECO:0000256" key="12">
    <source>
        <dbReference type="RuleBase" id="RU003357"/>
    </source>
</evidence>
<keyword evidence="16" id="KW-0675">Receptor</keyword>
<gene>
    <name evidence="16" type="ORF">SAMN05444274_102510</name>
</gene>
<dbReference type="InterPro" id="IPR039426">
    <property type="entry name" value="TonB-dep_rcpt-like"/>
</dbReference>
<evidence type="ECO:0000259" key="15">
    <source>
        <dbReference type="Pfam" id="PF07715"/>
    </source>
</evidence>
<evidence type="ECO:0000256" key="6">
    <source>
        <dbReference type="ARBA" id="ARBA00023004"/>
    </source>
</evidence>
<evidence type="ECO:0000256" key="2">
    <source>
        <dbReference type="ARBA" id="ARBA00022448"/>
    </source>
</evidence>
<feature type="chain" id="PRO_5012544698" evidence="13">
    <location>
        <begin position="21"/>
        <end position="835"/>
    </location>
</feature>
<proteinExistence type="inferred from homology"/>
<evidence type="ECO:0000256" key="3">
    <source>
        <dbReference type="ARBA" id="ARBA00022452"/>
    </source>
</evidence>
<dbReference type="InterPro" id="IPR012910">
    <property type="entry name" value="Plug_dom"/>
</dbReference>
<organism evidence="16 17">
    <name type="scientific">Mariniphaga anaerophila</name>
    <dbReference type="NCBI Taxonomy" id="1484053"/>
    <lineage>
        <taxon>Bacteria</taxon>
        <taxon>Pseudomonadati</taxon>
        <taxon>Bacteroidota</taxon>
        <taxon>Bacteroidia</taxon>
        <taxon>Marinilabiliales</taxon>
        <taxon>Prolixibacteraceae</taxon>
        <taxon>Mariniphaga</taxon>
    </lineage>
</organism>
<keyword evidence="4" id="KW-0410">Iron transport</keyword>
<evidence type="ECO:0000256" key="11">
    <source>
        <dbReference type="PROSITE-ProRule" id="PRU01360"/>
    </source>
</evidence>
<dbReference type="GO" id="GO:0006826">
    <property type="term" value="P:iron ion transport"/>
    <property type="evidence" value="ECO:0007669"/>
    <property type="project" value="UniProtKB-KW"/>
</dbReference>
<dbReference type="Pfam" id="PF07715">
    <property type="entry name" value="Plug"/>
    <property type="match status" value="1"/>
</dbReference>
<evidence type="ECO:0000256" key="13">
    <source>
        <dbReference type="SAM" id="SignalP"/>
    </source>
</evidence>
<feature type="signal peptide" evidence="13">
    <location>
        <begin position="1"/>
        <end position="20"/>
    </location>
</feature>
<dbReference type="PROSITE" id="PS52016">
    <property type="entry name" value="TONB_DEPENDENT_REC_3"/>
    <property type="match status" value="1"/>
</dbReference>
<keyword evidence="8 12" id="KW-0798">TonB box</keyword>
<dbReference type="SUPFAM" id="SSF49464">
    <property type="entry name" value="Carboxypeptidase regulatory domain-like"/>
    <property type="match status" value="1"/>
</dbReference>
<protein>
    <submittedName>
        <fullName evidence="16">Outer membrane receptor proteins, mostly Fe transport</fullName>
    </submittedName>
</protein>
<name>A0A1M4WPE0_9BACT</name>
<dbReference type="Pfam" id="PF00593">
    <property type="entry name" value="TonB_dep_Rec_b-barrel"/>
    <property type="match status" value="1"/>
</dbReference>
<evidence type="ECO:0000256" key="8">
    <source>
        <dbReference type="ARBA" id="ARBA00023077"/>
    </source>
</evidence>
<dbReference type="RefSeq" id="WP_072999732.1">
    <property type="nucleotide sequence ID" value="NZ_FQUM01000002.1"/>
</dbReference>
<keyword evidence="2 11" id="KW-0813">Transport</keyword>
<evidence type="ECO:0000256" key="10">
    <source>
        <dbReference type="ARBA" id="ARBA00023237"/>
    </source>
</evidence>
<sequence length="835" mass="92139">MKKALSAILLLLVFSFYAKSQNSSLHGKIFDSDNNILPGASVIILGTGSGVNANESGEYLFNRLSAGEITVQASFVGYKTQSVQIEIGPGENTRDFVFEKQEITLESVTVTSQKREQQIIDVPITMSVLNSRFIEDNNITGLNELSEFVPGLLVRMQGTDRPSFVIRGLTSDEVSPTAQPRVSVFYNNVPISRISGAAVELFDMQQIDVLKGPQGTLFGRNAQIGAIHFISKKPDNSLNGFVNAGAGSYNRKELSGAINIPVVKNKLLVRAAGIYDYRDGYIKNTFGGNLNGKNTVAGRFSVRYLPSAKDKIDLVVNYQKDDDPGLGFMSMNYPNTEGSKNPFDYTASLEQGDNLATEKEIFDATLSARHYVNENNFWTSVSSFRKISAYSRWDGDGTAAAAIDMSEDDGARQFYQEIRYNYSVKNRLNGSIGGSYWNEHASQDYWFSPNDQDMFHLFFDTGYLVTPDGQPASMPNLPNDPQLGPLAGMPLGTNHQEENNSSAVNQAFEGFADATYLLTNKLSVTGGFRLIREWFELTSEAKMTGGEPSTLGMLSGNYPNLFFKPSEEKIISESATAFTWRAGFKYAFNENNNLFAGFSKGHRPKVLQFTSAGEEQVLSEEKVYSFDLGFKTAGKRLWFDIGTFSHRYLNFQTSAWVADANTGEFNYIVKDGGKASAFGVETNLRYAIFNALHIFGNYAYINAVFADKDTDGAEQAYAGNKFRLTPDHSFSVGLNGRIGITKNLNLFAVPSWSYKTKIFFEDANTPGLEQDGYGLLTFRGGIECPAQKITLAFWASNLLNEEYIVSAGNTGSLFGNPTCIPGAPRMLGTRISWKF</sequence>
<evidence type="ECO:0000256" key="9">
    <source>
        <dbReference type="ARBA" id="ARBA00023136"/>
    </source>
</evidence>
<evidence type="ECO:0000256" key="5">
    <source>
        <dbReference type="ARBA" id="ARBA00022692"/>
    </source>
</evidence>
<keyword evidence="7" id="KW-0406">Ion transport</keyword>
<keyword evidence="5 11" id="KW-0812">Transmembrane</keyword>
<evidence type="ECO:0000256" key="4">
    <source>
        <dbReference type="ARBA" id="ARBA00022496"/>
    </source>
</evidence>
<reference evidence="16 17" key="1">
    <citation type="submission" date="2016-11" db="EMBL/GenBank/DDBJ databases">
        <authorList>
            <person name="Jaros S."/>
            <person name="Januszkiewicz K."/>
            <person name="Wedrychowicz H."/>
        </authorList>
    </citation>
    <scope>NUCLEOTIDE SEQUENCE [LARGE SCALE GENOMIC DNA]</scope>
    <source>
        <strain evidence="16 17">DSM 26910</strain>
    </source>
</reference>
<dbReference type="EMBL" id="FQUM01000002">
    <property type="protein sequence ID" value="SHE83030.1"/>
    <property type="molecule type" value="Genomic_DNA"/>
</dbReference>
<evidence type="ECO:0000313" key="16">
    <source>
        <dbReference type="EMBL" id="SHE83030.1"/>
    </source>
</evidence>
<evidence type="ECO:0000259" key="14">
    <source>
        <dbReference type="Pfam" id="PF00593"/>
    </source>
</evidence>
<keyword evidence="9 11" id="KW-0472">Membrane</keyword>
<dbReference type="Pfam" id="PF13715">
    <property type="entry name" value="CarbopepD_reg_2"/>
    <property type="match status" value="1"/>
</dbReference>